<evidence type="ECO:0008006" key="6">
    <source>
        <dbReference type="Google" id="ProtNLM"/>
    </source>
</evidence>
<dbReference type="InterPro" id="IPR045376">
    <property type="entry name" value="Maf_N"/>
</dbReference>
<evidence type="ECO:0000259" key="3">
    <source>
        <dbReference type="Pfam" id="PF20157"/>
    </source>
</evidence>
<feature type="domain" description="6-hydroxymethylpterin diphosphokinase MptE-like" evidence="2">
    <location>
        <begin position="224"/>
        <end position="360"/>
    </location>
</feature>
<organism evidence="4 5">
    <name type="scientific">Winmispira thermophila (strain ATCC 49972 / DSM 6192 / RI 19.B1)</name>
    <name type="common">Spirochaeta thermophila</name>
    <dbReference type="NCBI Taxonomy" id="665571"/>
    <lineage>
        <taxon>Bacteria</taxon>
        <taxon>Pseudomonadati</taxon>
        <taxon>Spirochaetota</taxon>
        <taxon>Spirochaetia</taxon>
        <taxon>Winmispirales</taxon>
        <taxon>Winmispiraceae</taxon>
        <taxon>Winmispira</taxon>
    </lineage>
</organism>
<feature type="domain" description="Glycosyltransferase Maf N-terminal" evidence="3">
    <location>
        <begin position="76"/>
        <end position="148"/>
    </location>
</feature>
<accession>E0RTP8</accession>
<dbReference type="InterPro" id="IPR002826">
    <property type="entry name" value="MptE-like"/>
</dbReference>
<feature type="region of interest" description="Disordered" evidence="1">
    <location>
        <begin position="31"/>
        <end position="50"/>
    </location>
</feature>
<dbReference type="Pfam" id="PF20157">
    <property type="entry name" value="Maf_flag10_N"/>
    <property type="match status" value="1"/>
</dbReference>
<dbReference type="KEGG" id="sta:STHERM_c14830"/>
<evidence type="ECO:0000313" key="4">
    <source>
        <dbReference type="EMBL" id="ADN02423.1"/>
    </source>
</evidence>
<dbReference type="HOGENOM" id="CLU_034548_0_0_12"/>
<protein>
    <recommendedName>
        <fullName evidence="6">DUF115 domain-containing protein</fullName>
    </recommendedName>
</protein>
<proteinExistence type="predicted"/>
<dbReference type="eggNOG" id="COG2604">
    <property type="taxonomic scope" value="Bacteria"/>
</dbReference>
<dbReference type="Proteomes" id="UP000001296">
    <property type="component" value="Chromosome"/>
</dbReference>
<sequence length="532" mass="57620">MNTTLARNLQALGAKDPSLARLIAHTPPHPGLTLTRTPHGEAVPTLPTPTGIRTLHSRIDPHREARRLIEAHHPRGCCIVLGLGAGYHLTVLLDTPGVHHILVLEHDPSLLAALLSLIDLSPILAHPRIHLLLDPSPDLLSRTISRLFIPSLDLTYTVIPLRSRTLLHPDAFDHLLTTTLTTLEAMHTDYATQARFGTTWMRNTLLNLPHLTRNTPLPPLPPRLAITGAGPSLLRTLPSLAHLPTLASDTSLPLLHHHGLTPLLAASIDCQPYTLLHYTGLPTPTFPVLLDLAAPPSLVRTLPSPLLAAGPHPLHRYLAAHLPLPSIPSHTGNVAATLTLFALSHGAREILLAGTDFAYPHLLPYPPGTFLWPYLLSQGTRTTPLLTGLLGLTLTRIHGTDDPPTSPLLTHYRTTLLASLAEAGCTVEATAPGTFRITAPASPTHPLPPPPAPQAISQTITTYRASLDDLPPLFSRLQFDTLPDEARTLWTTLLPLLASIERRTPGLPLEEASRQTLTTAIHLLDHLPFPPR</sequence>
<dbReference type="AlphaFoldDB" id="E0RTP8"/>
<dbReference type="PANTHER" id="PTHR41786:SF1">
    <property type="entry name" value="6-HYDROXYMETHYLPTERIN DIPHOSPHOKINASE MPTE-LIKE DOMAIN-CONTAINING PROTEIN"/>
    <property type="match status" value="1"/>
</dbReference>
<reference key="1">
    <citation type="submission" date="2009-08" db="EMBL/GenBank/DDBJ databases">
        <title>The genome sequence of Spirochaeta thermophila DSM6192.</title>
        <authorList>
            <person name="Angelov A."/>
            <person name="Mientus M."/>
            <person name="Wittenberg S."/>
            <person name="Lehmann R."/>
            <person name="Liesegang H."/>
            <person name="Daniel R."/>
            <person name="Liebl W."/>
        </authorList>
    </citation>
    <scope>NUCLEOTIDE SEQUENCE</scope>
    <source>
        <strain>DSM 6192</strain>
    </source>
</reference>
<dbReference type="PaxDb" id="665571-STHERM_c14830"/>
<evidence type="ECO:0000313" key="5">
    <source>
        <dbReference type="Proteomes" id="UP000001296"/>
    </source>
</evidence>
<dbReference type="Pfam" id="PF01973">
    <property type="entry name" value="MptE-like"/>
    <property type="match status" value="1"/>
</dbReference>
<reference evidence="4 5" key="2">
    <citation type="journal article" date="2010" name="J. Bacteriol.">
        <title>Genome sequence of the polysaccharide-degrading, thermophilic anaerobe Spirochaeta thermophila DSM 6192.</title>
        <authorList>
            <person name="Angelov A."/>
            <person name="Liebl S."/>
            <person name="Ballschmiter M."/>
            <person name="Bomeke M."/>
            <person name="Lehmann R."/>
            <person name="Liesegang H."/>
            <person name="Daniel R."/>
            <person name="Liebl W."/>
        </authorList>
    </citation>
    <scope>NUCLEOTIDE SEQUENCE [LARGE SCALE GENOMIC DNA]</scope>
    <source>
        <strain evidence="5">ATCC 49972 / DSM 6192 / RI 19.B1</strain>
    </source>
</reference>
<name>E0RTP8_WINT6</name>
<evidence type="ECO:0000259" key="2">
    <source>
        <dbReference type="Pfam" id="PF01973"/>
    </source>
</evidence>
<evidence type="ECO:0000256" key="1">
    <source>
        <dbReference type="SAM" id="MobiDB-lite"/>
    </source>
</evidence>
<dbReference type="RefSeq" id="WP_013314263.1">
    <property type="nucleotide sequence ID" value="NC_014484.1"/>
</dbReference>
<dbReference type="EMBL" id="CP001698">
    <property type="protein sequence ID" value="ADN02423.1"/>
    <property type="molecule type" value="Genomic_DNA"/>
</dbReference>
<gene>
    <name evidence="4" type="ordered locus">STHERM_c14830</name>
</gene>
<dbReference type="PANTHER" id="PTHR41786">
    <property type="entry name" value="MOTILITY ACCESSORY FACTOR MAF"/>
    <property type="match status" value="1"/>
</dbReference>